<evidence type="ECO:0000256" key="3">
    <source>
        <dbReference type="ARBA" id="ARBA00023125"/>
    </source>
</evidence>
<dbReference type="AlphaFoldDB" id="D4JT03"/>
<keyword evidence="5" id="KW-0378">Hydrolase</keyword>
<dbReference type="SUPFAM" id="SSF116734">
    <property type="entry name" value="DNA methylase specificity domain"/>
    <property type="match status" value="1"/>
</dbReference>
<dbReference type="InterPro" id="IPR044946">
    <property type="entry name" value="Restrct_endonuc_typeI_TRD_sf"/>
</dbReference>
<protein>
    <submittedName>
        <fullName evidence="5">Type I restriction modification DNA specificity domain</fullName>
        <ecNumber evidence="5">3.1.21.3</ecNumber>
    </submittedName>
</protein>
<dbReference type="Proteomes" id="UP000008803">
    <property type="component" value="Chromosome"/>
</dbReference>
<dbReference type="HOGENOM" id="CLU_1341042_0_0_9"/>
<dbReference type="GO" id="GO:0009307">
    <property type="term" value="P:DNA restriction-modification system"/>
    <property type="evidence" value="ECO:0007669"/>
    <property type="project" value="UniProtKB-KW"/>
</dbReference>
<proteinExistence type="inferred from homology"/>
<dbReference type="PANTHER" id="PTHR30408:SF12">
    <property type="entry name" value="TYPE I RESTRICTION ENZYME MJAVIII SPECIFICITY SUBUNIT"/>
    <property type="match status" value="1"/>
</dbReference>
<evidence type="ECO:0000256" key="1">
    <source>
        <dbReference type="ARBA" id="ARBA00010923"/>
    </source>
</evidence>
<reference evidence="5 6" key="1">
    <citation type="submission" date="2010-03" db="EMBL/GenBank/DDBJ databases">
        <title>The genome sequence of Eubacterium siraeum 70/3.</title>
        <authorList>
            <consortium name="metaHIT consortium -- http://www.metahit.eu/"/>
            <person name="Pajon A."/>
            <person name="Turner K."/>
            <person name="Parkhill J."/>
            <person name="Duncan S."/>
            <person name="Flint H."/>
        </authorList>
    </citation>
    <scope>NUCLEOTIDE SEQUENCE [LARGE SCALE GENOMIC DNA]</scope>
    <source>
        <strain evidence="5 6">70/3</strain>
    </source>
</reference>
<dbReference type="KEGG" id="esu:EUS_10140"/>
<evidence type="ECO:0000259" key="4">
    <source>
        <dbReference type="Pfam" id="PF01420"/>
    </source>
</evidence>
<dbReference type="CDD" id="cd17278">
    <property type="entry name" value="RMtype1_S_LdeBORF1052P-TRD2-CR2"/>
    <property type="match status" value="1"/>
</dbReference>
<feature type="domain" description="Type I restriction modification DNA specificity" evidence="4">
    <location>
        <begin position="41"/>
        <end position="209"/>
    </location>
</feature>
<dbReference type="GO" id="GO:0003677">
    <property type="term" value="F:DNA binding"/>
    <property type="evidence" value="ECO:0007669"/>
    <property type="project" value="UniProtKB-KW"/>
</dbReference>
<dbReference type="EMBL" id="FP929044">
    <property type="protein sequence ID" value="CBK96222.1"/>
    <property type="molecule type" value="Genomic_DNA"/>
</dbReference>
<dbReference type="GO" id="GO:0009035">
    <property type="term" value="F:type I site-specific deoxyribonuclease activity"/>
    <property type="evidence" value="ECO:0007669"/>
    <property type="project" value="UniProtKB-EC"/>
</dbReference>
<reference evidence="5 6" key="2">
    <citation type="submission" date="2010-03" db="EMBL/GenBank/DDBJ databases">
        <authorList>
            <person name="Pajon A."/>
        </authorList>
    </citation>
    <scope>NUCLEOTIDE SEQUENCE [LARGE SCALE GENOMIC DNA]</scope>
    <source>
        <strain evidence="5 6">70/3</strain>
    </source>
</reference>
<gene>
    <name evidence="5" type="ORF">EUS_10140</name>
</gene>
<dbReference type="Gene3D" id="3.90.220.20">
    <property type="entry name" value="DNA methylase specificity domains"/>
    <property type="match status" value="1"/>
</dbReference>
<sequence>MLPSILGKIISQSPLIRDLLSLLKELCAKLFGSPLCGRIIAIEQVADIYGGYAFNSKAYVNKGKYKIVTIGNVTGDKYISGNYNTIDRLPNNIQKPQVLSKGDILVSLTGNVGRISIVDGDEYLLNQRVAKLGIEDDLTKEYIYQYLSNSSFEKDMINAGQGAAQKNIKNQDILSYCIRFPTDQTALENIDKLLSLYDIRITSEKAILSNLILQKSYYLRAMFI</sequence>
<evidence type="ECO:0000256" key="2">
    <source>
        <dbReference type="ARBA" id="ARBA00022747"/>
    </source>
</evidence>
<dbReference type="REBASE" id="28946">
    <property type="entry name" value="S2.Esi703ORF10120P"/>
</dbReference>
<dbReference type="PANTHER" id="PTHR30408">
    <property type="entry name" value="TYPE-1 RESTRICTION ENZYME ECOKI SPECIFICITY PROTEIN"/>
    <property type="match status" value="1"/>
</dbReference>
<dbReference type="InterPro" id="IPR000055">
    <property type="entry name" value="Restrct_endonuc_typeI_TRD"/>
</dbReference>
<dbReference type="InterPro" id="IPR052021">
    <property type="entry name" value="Type-I_RS_S_subunit"/>
</dbReference>
<keyword evidence="3" id="KW-0238">DNA-binding</keyword>
<accession>D4JT03</accession>
<keyword evidence="2" id="KW-0680">Restriction system</keyword>
<dbReference type="EC" id="3.1.21.3" evidence="5"/>
<comment type="similarity">
    <text evidence="1">Belongs to the type-I restriction system S methylase family.</text>
</comment>
<dbReference type="BioCyc" id="ESIR657319:G136K-859-MONOMER"/>
<evidence type="ECO:0000313" key="5">
    <source>
        <dbReference type="EMBL" id="CBK96222.1"/>
    </source>
</evidence>
<dbReference type="Pfam" id="PF01420">
    <property type="entry name" value="Methylase_S"/>
    <property type="match status" value="1"/>
</dbReference>
<organism evidence="5 6">
    <name type="scientific">[Eubacterium] siraeum 70/3</name>
    <dbReference type="NCBI Taxonomy" id="657319"/>
    <lineage>
        <taxon>Bacteria</taxon>
        <taxon>Bacillati</taxon>
        <taxon>Bacillota</taxon>
        <taxon>Clostridia</taxon>
        <taxon>Eubacteriales</taxon>
        <taxon>Oscillospiraceae</taxon>
        <taxon>Oscillospiraceae incertae sedis</taxon>
    </lineage>
</organism>
<name>D4JT03_9FIRM</name>
<evidence type="ECO:0000313" key="6">
    <source>
        <dbReference type="Proteomes" id="UP000008803"/>
    </source>
</evidence>
<dbReference type="PATRIC" id="fig|657319.3.peg.1307"/>